<dbReference type="EMBL" id="VSSQ01080987">
    <property type="protein sequence ID" value="MPN30022.1"/>
    <property type="molecule type" value="Genomic_DNA"/>
</dbReference>
<evidence type="ECO:0000313" key="1">
    <source>
        <dbReference type="EMBL" id="MPN30022.1"/>
    </source>
</evidence>
<organism evidence="1">
    <name type="scientific">bioreactor metagenome</name>
    <dbReference type="NCBI Taxonomy" id="1076179"/>
    <lineage>
        <taxon>unclassified sequences</taxon>
        <taxon>metagenomes</taxon>
        <taxon>ecological metagenomes</taxon>
    </lineage>
</organism>
<proteinExistence type="predicted"/>
<gene>
    <name evidence="1" type="ORF">SDC9_177479</name>
</gene>
<sequence>MKVNRPLSTKGKKPSCCALLKRWISSTNKMVRLPCPRHISACATASRTSLMPENTADKAMNSQLNCVAIMRASVVLPTPGGPHRIIECGCPEANARCSGLPGPSRCCWPITSFGVRGRNCSASGAKAGWLRSAGIPGTS</sequence>
<protein>
    <submittedName>
        <fullName evidence="1">Uncharacterized protein</fullName>
    </submittedName>
</protein>
<reference evidence="1" key="1">
    <citation type="submission" date="2019-08" db="EMBL/GenBank/DDBJ databases">
        <authorList>
            <person name="Kucharzyk K."/>
            <person name="Murdoch R.W."/>
            <person name="Higgins S."/>
            <person name="Loffler F."/>
        </authorList>
    </citation>
    <scope>NUCLEOTIDE SEQUENCE</scope>
</reference>
<name>A0A645GVH4_9ZZZZ</name>
<comment type="caution">
    <text evidence="1">The sequence shown here is derived from an EMBL/GenBank/DDBJ whole genome shotgun (WGS) entry which is preliminary data.</text>
</comment>
<accession>A0A645GVH4</accession>
<dbReference type="AlphaFoldDB" id="A0A645GVH4"/>